<dbReference type="SUPFAM" id="SSF53474">
    <property type="entry name" value="alpha/beta-Hydrolases"/>
    <property type="match status" value="1"/>
</dbReference>
<comment type="caution">
    <text evidence="2">The sequence shown here is derived from an EMBL/GenBank/DDBJ whole genome shotgun (WGS) entry which is preliminary data.</text>
</comment>
<evidence type="ECO:0000259" key="1">
    <source>
        <dbReference type="Pfam" id="PF12697"/>
    </source>
</evidence>
<dbReference type="PANTHER" id="PTHR43798">
    <property type="entry name" value="MONOACYLGLYCEROL LIPASE"/>
    <property type="match status" value="1"/>
</dbReference>
<dbReference type="Proteomes" id="UP000480151">
    <property type="component" value="Unassembled WGS sequence"/>
</dbReference>
<dbReference type="EMBL" id="JAAKGU010000006">
    <property type="protein sequence ID" value="NGM83709.1"/>
    <property type="molecule type" value="Genomic_DNA"/>
</dbReference>
<dbReference type="InterPro" id="IPR000073">
    <property type="entry name" value="AB_hydrolase_1"/>
</dbReference>
<gene>
    <name evidence="2" type="ORF">G5B47_14905</name>
</gene>
<protein>
    <submittedName>
        <fullName evidence="2">Alpha/beta hydrolase</fullName>
    </submittedName>
</protein>
<proteinExistence type="predicted"/>
<organism evidence="2 3">
    <name type="scientific">Paenibacillus apii</name>
    <dbReference type="NCBI Taxonomy" id="1850370"/>
    <lineage>
        <taxon>Bacteria</taxon>
        <taxon>Bacillati</taxon>
        <taxon>Bacillota</taxon>
        <taxon>Bacilli</taxon>
        <taxon>Bacillales</taxon>
        <taxon>Paenibacillaceae</taxon>
        <taxon>Paenibacillus</taxon>
    </lineage>
</organism>
<dbReference type="GO" id="GO:0016020">
    <property type="term" value="C:membrane"/>
    <property type="evidence" value="ECO:0007669"/>
    <property type="project" value="TreeGrafter"/>
</dbReference>
<dbReference type="InterPro" id="IPR029058">
    <property type="entry name" value="AB_hydrolase_fold"/>
</dbReference>
<dbReference type="InterPro" id="IPR050266">
    <property type="entry name" value="AB_hydrolase_sf"/>
</dbReference>
<dbReference type="Pfam" id="PF12697">
    <property type="entry name" value="Abhydrolase_6"/>
    <property type="match status" value="1"/>
</dbReference>
<keyword evidence="2" id="KW-0378">Hydrolase</keyword>
<evidence type="ECO:0000313" key="3">
    <source>
        <dbReference type="Proteomes" id="UP000480151"/>
    </source>
</evidence>
<sequence length="295" mass="32561">MVSIYRKGGSPQRLAEAYDRTVGLMRIPVETRYAATSYGRTHYLAAGPEGAPALVLFHGFCFSSSGWVENIRELSSAYRVYAVDLPGDINKSEPERLIRSKKDCAEWFEELLQVFGIRHAHIGGHSYGGFVAMIVASLRPSLVDKLVILSPGAGVLPQSRRFFFRCVLAGFLPSERRIHALLDDMTGEGNTINPMLRRQVVVALQNALPQVKLLPSRMSDDELKRITAPALLLIGDQEVQYDAERAVSRARAVMPDVRAHVIRDAGHGLPLEKPGEVNGLILDFLGEERLMNGVG</sequence>
<feature type="domain" description="AB hydrolase-1" evidence="1">
    <location>
        <begin position="54"/>
        <end position="278"/>
    </location>
</feature>
<dbReference type="Gene3D" id="3.40.50.1820">
    <property type="entry name" value="alpha/beta hydrolase"/>
    <property type="match status" value="1"/>
</dbReference>
<evidence type="ECO:0000313" key="2">
    <source>
        <dbReference type="EMBL" id="NGM83709.1"/>
    </source>
</evidence>
<reference evidence="2 3" key="1">
    <citation type="submission" date="2020-02" db="EMBL/GenBank/DDBJ databases">
        <authorList>
            <person name="Gao J."/>
            <person name="Sun J."/>
        </authorList>
    </citation>
    <scope>NUCLEOTIDE SEQUENCE [LARGE SCALE GENOMIC DNA]</scope>
    <source>
        <strain evidence="2 3">7124</strain>
    </source>
</reference>
<name>A0A6M1PJV5_9BACL</name>
<accession>A0A6M1PJV5</accession>
<dbReference type="PANTHER" id="PTHR43798:SF33">
    <property type="entry name" value="HYDROLASE, PUTATIVE (AFU_ORTHOLOGUE AFUA_2G14860)-RELATED"/>
    <property type="match status" value="1"/>
</dbReference>
<dbReference type="AlphaFoldDB" id="A0A6M1PJV5"/>
<keyword evidence="3" id="KW-1185">Reference proteome</keyword>
<dbReference type="GO" id="GO:0016787">
    <property type="term" value="F:hydrolase activity"/>
    <property type="evidence" value="ECO:0007669"/>
    <property type="project" value="UniProtKB-KW"/>
</dbReference>